<dbReference type="Proteomes" id="UP000177682">
    <property type="component" value="Unassembled WGS sequence"/>
</dbReference>
<feature type="chain" id="PRO_5009520411" evidence="2">
    <location>
        <begin position="31"/>
        <end position="551"/>
    </location>
</feature>
<reference evidence="3 4" key="1">
    <citation type="journal article" date="2016" name="Nat. Commun.">
        <title>Thousands of microbial genomes shed light on interconnected biogeochemical processes in an aquifer system.</title>
        <authorList>
            <person name="Anantharaman K."/>
            <person name="Brown C.T."/>
            <person name="Hug L.A."/>
            <person name="Sharon I."/>
            <person name="Castelle C.J."/>
            <person name="Probst A.J."/>
            <person name="Thomas B.C."/>
            <person name="Singh A."/>
            <person name="Wilkins M.J."/>
            <person name="Karaoz U."/>
            <person name="Brodie E.L."/>
            <person name="Williams K.H."/>
            <person name="Hubbard S.S."/>
            <person name="Banfield J.F."/>
        </authorList>
    </citation>
    <scope>NUCLEOTIDE SEQUENCE [LARGE SCALE GENOMIC DNA]</scope>
</reference>
<evidence type="ECO:0000256" key="1">
    <source>
        <dbReference type="SAM" id="MobiDB-lite"/>
    </source>
</evidence>
<gene>
    <name evidence="3" type="ORF">A3E29_03590</name>
</gene>
<proteinExistence type="predicted"/>
<evidence type="ECO:0000313" key="3">
    <source>
        <dbReference type="EMBL" id="OGE90161.1"/>
    </source>
</evidence>
<keyword evidence="2" id="KW-0732">Signal</keyword>
<protein>
    <submittedName>
        <fullName evidence="3">Uncharacterized protein</fullName>
    </submittedName>
</protein>
<dbReference type="AlphaFoldDB" id="A0A1F5PJU1"/>
<evidence type="ECO:0000256" key="2">
    <source>
        <dbReference type="SAM" id="SignalP"/>
    </source>
</evidence>
<feature type="compositionally biased region" description="Polar residues" evidence="1">
    <location>
        <begin position="164"/>
        <end position="180"/>
    </location>
</feature>
<comment type="caution">
    <text evidence="3">The sequence shown here is derived from an EMBL/GenBank/DDBJ whole genome shotgun (WGS) entry which is preliminary data.</text>
</comment>
<sequence>MKNTLRAKLIAVASVLGLGISLALSSIAYAADLTYSADTTVSLSSPAIDYTIKSNSKATSVLVNLHNLTVTLPTNSSFTITSATRDVTTTGQTVNAAVNTTCSSSNVATVTVSSTSVVETVVFTPTASACVYSSGGGGGGGGGGGAAATTTPASSTPTTTNGTVNSTPEAGGNTSFTPSDSATPAINVSLPVGAVSSVTTVSVTNTSLSSANIVVGVSSAGGTSIIGSPYQISATSGSGSVTNFNSAVTLTFTYTDGQLPAGANAADLVVMYFNTATNAWVVLPTTVNASTHTITTSTTHFTVFAVVVKPGGSGTVGAHSNGTLVLDGSTVYLIQNGQRAGFRNANEYASHGYKFGQTVAANASDKALPEGAIVKALEGTLVLDSADNKTVYMVGTGATKRGFTSSDVFEALGYTFTGLLKINLSDYLSGSPIGDANLAHPDGALVKDGATIWWIRGTQKIGFESMAVYNTYGFSLSKVVPANAADKALPEGAIVKFRDGTLVNDGGTYYLVSDGKKLSFASATDLTAKGYKTSNTISVSLSAYTSGGSVQ</sequence>
<accession>A0A1F5PJU1</accession>
<dbReference type="EMBL" id="MFEY01000007">
    <property type="protein sequence ID" value="OGE90161.1"/>
    <property type="molecule type" value="Genomic_DNA"/>
</dbReference>
<feature type="compositionally biased region" description="Low complexity" evidence="1">
    <location>
        <begin position="147"/>
        <end position="163"/>
    </location>
</feature>
<feature type="signal peptide" evidence="2">
    <location>
        <begin position="1"/>
        <end position="30"/>
    </location>
</feature>
<feature type="region of interest" description="Disordered" evidence="1">
    <location>
        <begin position="141"/>
        <end position="180"/>
    </location>
</feature>
<name>A0A1F5PJU1_9BACT</name>
<organism evidence="3 4">
    <name type="scientific">Candidatus Doudnabacteria bacterium RIFCSPHIGHO2_12_FULL_48_16</name>
    <dbReference type="NCBI Taxonomy" id="1817838"/>
    <lineage>
        <taxon>Bacteria</taxon>
        <taxon>Candidatus Doudnaibacteriota</taxon>
    </lineage>
</organism>
<evidence type="ECO:0000313" key="4">
    <source>
        <dbReference type="Proteomes" id="UP000177682"/>
    </source>
</evidence>